<feature type="region of interest" description="Disordered" evidence="1">
    <location>
        <begin position="1"/>
        <end position="69"/>
    </location>
</feature>
<evidence type="ECO:0000256" key="1">
    <source>
        <dbReference type="SAM" id="MobiDB-lite"/>
    </source>
</evidence>
<comment type="caution">
    <text evidence="2">The sequence shown here is derived from an EMBL/GenBank/DDBJ whole genome shotgun (WGS) entry which is preliminary data.</text>
</comment>
<accession>A0ABU6TRD9</accession>
<gene>
    <name evidence="2" type="ORF">PIB30_081922</name>
</gene>
<keyword evidence="3" id="KW-1185">Reference proteome</keyword>
<evidence type="ECO:0000313" key="3">
    <source>
        <dbReference type="Proteomes" id="UP001341840"/>
    </source>
</evidence>
<dbReference type="Proteomes" id="UP001341840">
    <property type="component" value="Unassembled WGS sequence"/>
</dbReference>
<organism evidence="2 3">
    <name type="scientific">Stylosanthes scabra</name>
    <dbReference type="NCBI Taxonomy" id="79078"/>
    <lineage>
        <taxon>Eukaryota</taxon>
        <taxon>Viridiplantae</taxon>
        <taxon>Streptophyta</taxon>
        <taxon>Embryophyta</taxon>
        <taxon>Tracheophyta</taxon>
        <taxon>Spermatophyta</taxon>
        <taxon>Magnoliopsida</taxon>
        <taxon>eudicotyledons</taxon>
        <taxon>Gunneridae</taxon>
        <taxon>Pentapetalae</taxon>
        <taxon>rosids</taxon>
        <taxon>fabids</taxon>
        <taxon>Fabales</taxon>
        <taxon>Fabaceae</taxon>
        <taxon>Papilionoideae</taxon>
        <taxon>50 kb inversion clade</taxon>
        <taxon>dalbergioids sensu lato</taxon>
        <taxon>Dalbergieae</taxon>
        <taxon>Pterocarpus clade</taxon>
        <taxon>Stylosanthes</taxon>
    </lineage>
</organism>
<name>A0ABU6TRD9_9FABA</name>
<evidence type="ECO:0000313" key="2">
    <source>
        <dbReference type="EMBL" id="MED6151374.1"/>
    </source>
</evidence>
<proteinExistence type="predicted"/>
<sequence>MMTGNLHQCAVVHQQHHHSPKPPSSSHSQPFPANPISDSRSQRVDALSQGARALPPSMKPGTKIDEPSKERPKFSVKFFLHSCGQIAAKFQNDQVIIAAFRRIPRASWNAKERLWMFPPSSLSEAEKYIIVDD</sequence>
<protein>
    <submittedName>
        <fullName evidence="2">Uncharacterized protein</fullName>
    </submittedName>
</protein>
<reference evidence="2 3" key="1">
    <citation type="journal article" date="2023" name="Plants (Basel)">
        <title>Bridging the Gap: Combining Genomics and Transcriptomics Approaches to Understand Stylosanthes scabra, an Orphan Legume from the Brazilian Caatinga.</title>
        <authorList>
            <person name="Ferreira-Neto J.R.C."/>
            <person name="da Silva M.D."/>
            <person name="Binneck E."/>
            <person name="de Melo N.F."/>
            <person name="da Silva R.H."/>
            <person name="de Melo A.L.T.M."/>
            <person name="Pandolfi V."/>
            <person name="Bustamante F.O."/>
            <person name="Brasileiro-Vidal A.C."/>
            <person name="Benko-Iseppon A.M."/>
        </authorList>
    </citation>
    <scope>NUCLEOTIDE SEQUENCE [LARGE SCALE GENOMIC DNA]</scope>
    <source>
        <tissue evidence="2">Leaves</tissue>
    </source>
</reference>
<dbReference type="EMBL" id="JASCZI010091863">
    <property type="protein sequence ID" value="MED6151374.1"/>
    <property type="molecule type" value="Genomic_DNA"/>
</dbReference>